<proteinExistence type="predicted"/>
<gene>
    <name evidence="2" type="ORF">EMEDMD4_420057</name>
</gene>
<feature type="compositionally biased region" description="Polar residues" evidence="1">
    <location>
        <begin position="29"/>
        <end position="39"/>
    </location>
</feature>
<organism evidence="2">
    <name type="scientific">Sinorhizobium medicae</name>
    <dbReference type="NCBI Taxonomy" id="110321"/>
    <lineage>
        <taxon>Bacteria</taxon>
        <taxon>Pseudomonadati</taxon>
        <taxon>Pseudomonadota</taxon>
        <taxon>Alphaproteobacteria</taxon>
        <taxon>Hyphomicrobiales</taxon>
        <taxon>Rhizobiaceae</taxon>
        <taxon>Sinorhizobium/Ensifer group</taxon>
        <taxon>Sinorhizobium</taxon>
    </lineage>
</organism>
<protein>
    <submittedName>
        <fullName evidence="2">Uncharacterized protein</fullName>
    </submittedName>
</protein>
<dbReference type="Proteomes" id="UP000507954">
    <property type="component" value="Unassembled WGS sequence"/>
</dbReference>
<accession>A0A508WYN3</accession>
<sequence length="67" mass="7075">MCFHGAVPVRPEIAGDLAPPRAGTRSKVPVSSDSISGLSPSVCRLSDKTSHFDRAAGRKVRTGITNR</sequence>
<reference evidence="2" key="1">
    <citation type="submission" date="2019-06" db="EMBL/GenBank/DDBJ databases">
        <authorList>
            <person name="Le Quere A."/>
            <person name="Colella S."/>
        </authorList>
    </citation>
    <scope>NUCLEOTIDE SEQUENCE</scope>
    <source>
        <strain evidence="2">EmedicaeMD41</strain>
    </source>
</reference>
<name>A0A508WYN3_9HYPH</name>
<feature type="region of interest" description="Disordered" evidence="1">
    <location>
        <begin position="13"/>
        <end position="42"/>
    </location>
</feature>
<dbReference type="AlphaFoldDB" id="A0A508WYN3"/>
<evidence type="ECO:0000256" key="1">
    <source>
        <dbReference type="SAM" id="MobiDB-lite"/>
    </source>
</evidence>
<dbReference type="EMBL" id="CABFNB010000109">
    <property type="protein sequence ID" value="VTZ62618.1"/>
    <property type="molecule type" value="Genomic_DNA"/>
</dbReference>
<evidence type="ECO:0000313" key="2">
    <source>
        <dbReference type="EMBL" id="VTZ62618.1"/>
    </source>
</evidence>